<dbReference type="EMBL" id="SGPL01000163">
    <property type="protein sequence ID" value="THH16329.1"/>
    <property type="molecule type" value="Genomic_DNA"/>
</dbReference>
<feature type="compositionally biased region" description="Basic and acidic residues" evidence="4">
    <location>
        <begin position="513"/>
        <end position="526"/>
    </location>
</feature>
<comment type="subcellular location">
    <subcellularLocation>
        <location evidence="1">Nucleus</location>
        <location evidence="1">Nucleolus</location>
    </subcellularLocation>
</comment>
<evidence type="ECO:0000256" key="1">
    <source>
        <dbReference type="ARBA" id="ARBA00004604"/>
    </source>
</evidence>
<sequence>MKPLTPNFNSEALNLNEGQERVETRAPLDTYLWLDDINASGHSSEWIAGMGRTDVSSNLTGSTTGTTHPHCLISTQPSSMSEVKDENERWPRTVSKVSTAQEPAFQIAEARSRRVKLEAEASHSLSRRINTEEVGLAICSVLHLARKPGFVTNRRRRILSKAKSASVSPGLGFLRLHFAKGHDLLLEDGTPWKLRLAIVLTRGIYAALGDLLLKENPSLRQSISMDVAAARRHPVIRTLDPRELTASDFLDISGKLCPRPVVEAPGWTTMEPYLQYQRAQGSGGRGDTGQIRFRITKDANPASFAEGTDLKYSTGCLLPEEDAAVPVGIPEERTVSPGQQRALVDRRTSAPVLRTKNPFIKTFGQPFFIDLSRHRFYIWVKRGQRVQRIGVPNPLIYSNSPRPESPQPRHRSLYHGSALCCFEPSPRPQDRGQLRVALRLVKVLTPFEKCPQPPGATVVGARTRLHEVTVEPPDEGQLFMHAVHNPHEPEMYAGSIQVPEQSLTSAIPGDVYLGEKDSGDESRGGDRDEDEDAGVEGLKVRAFKEVTRLKVTDPELDDALNKEADGFVKGLGVPEDDDAELGDLHEADDVVIQRTGRRLLSNRENGYTHLLRVSSDTSGVTLKSKIYLPTATSCPATSCPLLLHPPHSPSMPVPFQSPTVSSLIHGSARDGTSSTPASTKMNELVVGKDSKATEKSKNKLQKRQKVGEVEKEKKPEDAIILLRAKQCEAAKGTSIIEGADDLDENSEVEEQEKASERKGKGKASARRVKAFEQRDLVALAFAGDNAIQECEEAKRREIQADVPITVDTTVFPAGCTSISVSSSSSHLQSSGYMQGSWGSRGAKKQAPKLRQLKEVAGIGPKLRANYGKVHVIIDKRDKTAKYNLGTPLGTEWNTRVSFQHGTLPKVTKKMETVINPLEQLF</sequence>
<feature type="region of interest" description="Disordered" evidence="4">
    <location>
        <begin position="662"/>
        <end position="712"/>
    </location>
</feature>
<dbReference type="InterPro" id="IPR006709">
    <property type="entry name" value="SSU_processome_Utp14"/>
</dbReference>
<dbReference type="Pfam" id="PF04615">
    <property type="entry name" value="Utp14"/>
    <property type="match status" value="1"/>
</dbReference>
<evidence type="ECO:0000313" key="6">
    <source>
        <dbReference type="Proteomes" id="UP000310158"/>
    </source>
</evidence>
<dbReference type="Proteomes" id="UP000310158">
    <property type="component" value="Unassembled WGS sequence"/>
</dbReference>
<name>A0A4S4LV00_9AGAM</name>
<keyword evidence="3" id="KW-0539">Nucleus</keyword>
<organism evidence="5 6">
    <name type="scientific">Bondarzewia mesenterica</name>
    <dbReference type="NCBI Taxonomy" id="1095465"/>
    <lineage>
        <taxon>Eukaryota</taxon>
        <taxon>Fungi</taxon>
        <taxon>Dikarya</taxon>
        <taxon>Basidiomycota</taxon>
        <taxon>Agaricomycotina</taxon>
        <taxon>Agaricomycetes</taxon>
        <taxon>Russulales</taxon>
        <taxon>Bondarzewiaceae</taxon>
        <taxon>Bondarzewia</taxon>
    </lineage>
</organism>
<dbReference type="GO" id="GO:0006364">
    <property type="term" value="P:rRNA processing"/>
    <property type="evidence" value="ECO:0007669"/>
    <property type="project" value="InterPro"/>
</dbReference>
<feature type="compositionally biased region" description="Polar residues" evidence="4">
    <location>
        <begin position="662"/>
        <end position="681"/>
    </location>
</feature>
<feature type="compositionally biased region" description="Basic and acidic residues" evidence="4">
    <location>
        <begin position="686"/>
        <end position="697"/>
    </location>
</feature>
<comment type="caution">
    <text evidence="5">The sequence shown here is derived from an EMBL/GenBank/DDBJ whole genome shotgun (WGS) entry which is preliminary data.</text>
</comment>
<evidence type="ECO:0000256" key="2">
    <source>
        <dbReference type="ARBA" id="ARBA00022553"/>
    </source>
</evidence>
<feature type="compositionally biased region" description="Acidic residues" evidence="4">
    <location>
        <begin position="738"/>
        <end position="750"/>
    </location>
</feature>
<accession>A0A4S4LV00</accession>
<gene>
    <name evidence="5" type="ORF">EW146_g4297</name>
</gene>
<proteinExistence type="predicted"/>
<feature type="region of interest" description="Disordered" evidence="4">
    <location>
        <begin position="738"/>
        <end position="766"/>
    </location>
</feature>
<dbReference type="PANTHER" id="PTHR14150:SF12">
    <property type="entry name" value="U3 SMALL NUCLEOLAR RNA-ASSOCIATED PROTEIN 14 HOMOLOG A"/>
    <property type="match status" value="1"/>
</dbReference>
<evidence type="ECO:0000256" key="3">
    <source>
        <dbReference type="ARBA" id="ARBA00023242"/>
    </source>
</evidence>
<feature type="region of interest" description="Disordered" evidence="4">
    <location>
        <begin position="508"/>
        <end position="536"/>
    </location>
</feature>
<dbReference type="PANTHER" id="PTHR14150">
    <property type="entry name" value="U3 SMALL NUCLEOLAR RNA-ASSOCIATED PROTEIN 14"/>
    <property type="match status" value="1"/>
</dbReference>
<keyword evidence="2" id="KW-0597">Phosphoprotein</keyword>
<keyword evidence="6" id="KW-1185">Reference proteome</keyword>
<dbReference type="GO" id="GO:0032040">
    <property type="term" value="C:small-subunit processome"/>
    <property type="evidence" value="ECO:0007669"/>
    <property type="project" value="InterPro"/>
</dbReference>
<protein>
    <submittedName>
        <fullName evidence="5">Uncharacterized protein</fullName>
    </submittedName>
</protein>
<evidence type="ECO:0000313" key="5">
    <source>
        <dbReference type="EMBL" id="THH16329.1"/>
    </source>
</evidence>
<reference evidence="5 6" key="1">
    <citation type="submission" date="2019-02" db="EMBL/GenBank/DDBJ databases">
        <title>Genome sequencing of the rare red list fungi Bondarzewia mesenterica.</title>
        <authorList>
            <person name="Buettner E."/>
            <person name="Kellner H."/>
        </authorList>
    </citation>
    <scope>NUCLEOTIDE SEQUENCE [LARGE SCALE GENOMIC DNA]</scope>
    <source>
        <strain evidence="5 6">DSM 108281</strain>
    </source>
</reference>
<evidence type="ECO:0000256" key="4">
    <source>
        <dbReference type="SAM" id="MobiDB-lite"/>
    </source>
</evidence>
<dbReference type="OrthoDB" id="277439at2759"/>
<dbReference type="AlphaFoldDB" id="A0A4S4LV00"/>